<dbReference type="FunFam" id="3.80.10.10:FF:000233">
    <property type="entry name" value="Leucine-rich repeat receptor-like protein kinase TDR"/>
    <property type="match status" value="1"/>
</dbReference>
<dbReference type="FunFam" id="3.80.10.10:FF:000400">
    <property type="entry name" value="Nuclear pore complex protein NUP107"/>
    <property type="match status" value="1"/>
</dbReference>
<feature type="transmembrane region" description="Helical" evidence="26">
    <location>
        <begin position="671"/>
        <end position="694"/>
    </location>
</feature>
<dbReference type="PROSITE" id="PS00107">
    <property type="entry name" value="PROTEIN_KINASE_ATP"/>
    <property type="match status" value="1"/>
</dbReference>
<evidence type="ECO:0000256" key="10">
    <source>
        <dbReference type="ARBA" id="ARBA00022692"/>
    </source>
</evidence>
<comment type="catalytic activity">
    <reaction evidence="21">
        <text>L-seryl-[protein] + ATP = O-phospho-L-seryl-[protein] + ADP + H(+)</text>
        <dbReference type="Rhea" id="RHEA:17989"/>
        <dbReference type="Rhea" id="RHEA-COMP:9863"/>
        <dbReference type="Rhea" id="RHEA-COMP:11604"/>
        <dbReference type="ChEBI" id="CHEBI:15378"/>
        <dbReference type="ChEBI" id="CHEBI:29999"/>
        <dbReference type="ChEBI" id="CHEBI:30616"/>
        <dbReference type="ChEBI" id="CHEBI:83421"/>
        <dbReference type="ChEBI" id="CHEBI:456216"/>
        <dbReference type="EC" id="2.7.11.1"/>
    </reaction>
</comment>
<dbReference type="OrthoDB" id="676979at2759"/>
<comment type="function">
    <text evidence="22">Receptor kinase that detects X.oryzae pv. oryzae protein Ax21 to promote innate immunity. Following X.oryzae pv. oryzae protein Ax21 detection, undergoes cleavage, releasing the processed protein kinase Xa21 chain.</text>
</comment>
<dbReference type="SMART" id="SM00220">
    <property type="entry name" value="S_TKc"/>
    <property type="match status" value="1"/>
</dbReference>
<dbReference type="GO" id="GO:0004674">
    <property type="term" value="F:protein serine/threonine kinase activity"/>
    <property type="evidence" value="ECO:0007669"/>
    <property type="project" value="UniProtKB-KW"/>
</dbReference>
<evidence type="ECO:0000256" key="27">
    <source>
        <dbReference type="SAM" id="SignalP"/>
    </source>
</evidence>
<dbReference type="PANTHER" id="PTHR48053:SF37">
    <property type="entry name" value="LEUCINE-RICH REPEAT PROTEIN KINASE FAMILY PROTEIN"/>
    <property type="match status" value="1"/>
</dbReference>
<evidence type="ECO:0000256" key="1">
    <source>
        <dbReference type="ARBA" id="ARBA00004162"/>
    </source>
</evidence>
<evidence type="ECO:0000256" key="25">
    <source>
        <dbReference type="PROSITE-ProRule" id="PRU10141"/>
    </source>
</evidence>
<comment type="function">
    <text evidence="23">The processed protein kinase Xa21 chain released by protein cleavage after X.oryzae pv. oryzae protein Ax21 detection translocates into the nucleus where it can bind and regulate WRKY62, a transcription factor. Confers resistance to the bacterial pathogen X.oryzae pv. oryzae (Xoo).</text>
</comment>
<dbReference type="SUPFAM" id="SSF56112">
    <property type="entry name" value="Protein kinase-like (PK-like)"/>
    <property type="match status" value="1"/>
</dbReference>
<dbReference type="GO" id="GO:0005886">
    <property type="term" value="C:plasma membrane"/>
    <property type="evidence" value="ECO:0007669"/>
    <property type="project" value="UniProtKB-SubCell"/>
</dbReference>
<feature type="domain" description="Protein kinase" evidence="28">
    <location>
        <begin position="732"/>
        <end position="1049"/>
    </location>
</feature>
<feature type="signal peptide" evidence="27">
    <location>
        <begin position="1"/>
        <end position="22"/>
    </location>
</feature>
<evidence type="ECO:0000259" key="28">
    <source>
        <dbReference type="PROSITE" id="PS50011"/>
    </source>
</evidence>
<keyword evidence="7" id="KW-0597">Phosphoprotein</keyword>
<keyword evidence="30" id="KW-1185">Reference proteome</keyword>
<dbReference type="FunFam" id="3.80.10.10:FF:000383">
    <property type="entry name" value="Leucine-rich repeat receptor protein kinase EMS1"/>
    <property type="match status" value="1"/>
</dbReference>
<keyword evidence="18" id="KW-0675">Receptor</keyword>
<dbReference type="Pfam" id="PF07714">
    <property type="entry name" value="PK_Tyr_Ser-Thr"/>
    <property type="match status" value="1"/>
</dbReference>
<keyword evidence="10 26" id="KW-0812">Transmembrane</keyword>
<dbReference type="FunFam" id="3.30.200.20:FF:000432">
    <property type="entry name" value="LRR receptor-like serine/threonine-protein kinase EFR"/>
    <property type="match status" value="1"/>
</dbReference>
<evidence type="ECO:0000256" key="22">
    <source>
        <dbReference type="ARBA" id="ARBA00054320"/>
    </source>
</evidence>
<keyword evidence="6" id="KW-0723">Serine/threonine-protein kinase</keyword>
<reference evidence="29 30" key="1">
    <citation type="journal article" date="2022" name="Hortic Res">
        <title>The genome of Dioscorea zingiberensis sheds light on the biosynthesis, origin and evolution of the medicinally important diosgenin saponins.</title>
        <authorList>
            <person name="Li Y."/>
            <person name="Tan C."/>
            <person name="Li Z."/>
            <person name="Guo J."/>
            <person name="Li S."/>
            <person name="Chen X."/>
            <person name="Wang C."/>
            <person name="Dai X."/>
            <person name="Yang H."/>
            <person name="Song W."/>
            <person name="Hou L."/>
            <person name="Xu J."/>
            <person name="Tong Z."/>
            <person name="Xu A."/>
            <person name="Yuan X."/>
            <person name="Wang W."/>
            <person name="Yang Q."/>
            <person name="Chen L."/>
            <person name="Sun Z."/>
            <person name="Wang K."/>
            <person name="Pan B."/>
            <person name="Chen J."/>
            <person name="Bao Y."/>
            <person name="Liu F."/>
            <person name="Qi X."/>
            <person name="Gang D.R."/>
            <person name="Wen J."/>
            <person name="Li J."/>
        </authorList>
    </citation>
    <scope>NUCLEOTIDE SEQUENCE [LARGE SCALE GENOMIC DNA]</scope>
    <source>
        <strain evidence="29">Dzin_1.0</strain>
    </source>
</reference>
<dbReference type="Pfam" id="PF08263">
    <property type="entry name" value="LRRNT_2"/>
    <property type="match status" value="1"/>
</dbReference>
<dbReference type="EC" id="2.7.11.1" evidence="4"/>
<dbReference type="InterPro" id="IPR032675">
    <property type="entry name" value="LRR_dom_sf"/>
</dbReference>
<evidence type="ECO:0000256" key="20">
    <source>
        <dbReference type="ARBA" id="ARBA00047899"/>
    </source>
</evidence>
<dbReference type="InterPro" id="IPR001245">
    <property type="entry name" value="Ser-Thr/Tyr_kinase_cat_dom"/>
</dbReference>
<dbReference type="InterPro" id="IPR051716">
    <property type="entry name" value="Plant_RL_S/T_kinase"/>
</dbReference>
<evidence type="ECO:0000256" key="26">
    <source>
        <dbReference type="SAM" id="Phobius"/>
    </source>
</evidence>
<dbReference type="PROSITE" id="PS00108">
    <property type="entry name" value="PROTEIN_KINASE_ST"/>
    <property type="match status" value="1"/>
</dbReference>
<evidence type="ECO:0000313" key="29">
    <source>
        <dbReference type="EMBL" id="KAJ0960072.1"/>
    </source>
</evidence>
<dbReference type="InterPro" id="IPR003591">
    <property type="entry name" value="Leu-rich_rpt_typical-subtyp"/>
</dbReference>
<sequence length="1058" mass="115136">MSSSHLFFFYLLLNSMLTTLLPHKIADDHLALLAFRNGVTFDPSGALSSWNESVHFCNWTGVSCSHKHPNRVTALDLSMLGLGGFLSPSIANLSFMQSIELSINGFSGEVPPEFGRLHRLQYLNLSFNALHGMVPVNLANCSKLRVLSLSANQLSGSIPVELGQTLPKLEVLLLLNNSLTGVIPSSIGNLSSLTALSLGLNNLQGIIPEELGRLSNLLIFQVATNWLNGSIPPVLFNISSLNGFIVAGNKLHGTLPPSLGAKLPKLKALFLGGNKLSGTIPASLSNASMLQKIDLRTNKFSGTVPPVFGGMNALFQISLDGNQFQANDAKDLSFIDSLVNCSNLQLFSIASNDLGGVLPLSLANFSKELWFLAMPFNHFSGTIPPGIGNLISLTLMDFSGNDLTGQIPENIGNLQKLQRLGFGDNKLTGYIPSSIGNLTQLTDIYMFGNKFEGTIPSTMKNLHQLTILSLPNNSFSGRIPGEIFSQLLSLRVLDLGINSFSGTIPLEIGGLINLQMLLLYGNKLSGEIPHVSISGCVVLEYLDLQGNHFTGSIPSSLGNLKGLRVLNLSDNSLSEGIPSSFSNLQFLEALSLSNNNLLGSIPQFLEDFKFLSVLNLSYNHFHGELPVKGVFGNSSVVLSVVGNGELCGGVPRLHLPVCLSIAPHKTNRGSLVLKIVLPIASFMFGLFLILYFVFTRWKRESRIQRQTSSSSFSYEMFPRVSYDDLARATDGFSSINQIGKGRHGSVYKGTFTSRSSTMSVAIKVFNLSIRGASKSFWSECESLRSIKHRNLIKIITLCLSCDSKGNDFKALVLDFMSNGSLDSWLHPEQVPQQERGPLSLLQRLNVATDVADAMEYLHHSCQHPVVHCDLKPSNVLLDDDMNAHVGDFGLAKFFMNSGNNNNNNNSMESSTMSSIGIKGTVGYVPPEYGLGSEVSTMGDVYSYGILVLELFTGKRPVDGRFKDGMTLRKFVEICASHDRIMEVIDPSMFSQEQENDDIEHGDILSVRKKIECLVSVVRLGLACSVESPNERLGMTDVAAQMHAVRDKFLEFGVHGVKN</sequence>
<keyword evidence="12" id="KW-0677">Repeat</keyword>
<keyword evidence="15 25" id="KW-0067">ATP-binding</keyword>
<comment type="catalytic activity">
    <reaction evidence="20">
        <text>L-threonyl-[protein] + ATP = O-phospho-L-threonyl-[protein] + ADP + H(+)</text>
        <dbReference type="Rhea" id="RHEA:46608"/>
        <dbReference type="Rhea" id="RHEA-COMP:11060"/>
        <dbReference type="Rhea" id="RHEA-COMP:11605"/>
        <dbReference type="ChEBI" id="CHEBI:15378"/>
        <dbReference type="ChEBI" id="CHEBI:30013"/>
        <dbReference type="ChEBI" id="CHEBI:30616"/>
        <dbReference type="ChEBI" id="CHEBI:61977"/>
        <dbReference type="ChEBI" id="CHEBI:456216"/>
        <dbReference type="EC" id="2.7.11.1"/>
    </reaction>
</comment>
<dbReference type="Pfam" id="PF13855">
    <property type="entry name" value="LRR_8"/>
    <property type="match status" value="4"/>
</dbReference>
<comment type="subcellular location">
    <subcellularLocation>
        <location evidence="1">Cell membrane</location>
        <topology evidence="1">Single-pass membrane protein</topology>
    </subcellularLocation>
    <subcellularLocation>
        <location evidence="2">Endoplasmic reticulum membrane</location>
        <topology evidence="2">Single-pass membrane protein</topology>
    </subcellularLocation>
</comment>
<accession>A0A9D5BSR3</accession>
<dbReference type="Pfam" id="PF00560">
    <property type="entry name" value="LRR_1"/>
    <property type="match status" value="3"/>
</dbReference>
<keyword evidence="14" id="KW-0418">Kinase</keyword>
<dbReference type="GO" id="GO:0005524">
    <property type="term" value="F:ATP binding"/>
    <property type="evidence" value="ECO:0007669"/>
    <property type="project" value="UniProtKB-UniRule"/>
</dbReference>
<evidence type="ECO:0000256" key="19">
    <source>
        <dbReference type="ARBA" id="ARBA00023180"/>
    </source>
</evidence>
<dbReference type="GO" id="GO:0009791">
    <property type="term" value="P:post-embryonic development"/>
    <property type="evidence" value="ECO:0007669"/>
    <property type="project" value="UniProtKB-ARBA"/>
</dbReference>
<keyword evidence="16 26" id="KW-1133">Transmembrane helix</keyword>
<evidence type="ECO:0000256" key="15">
    <source>
        <dbReference type="ARBA" id="ARBA00022840"/>
    </source>
</evidence>
<name>A0A9D5BSR3_9LILI</name>
<evidence type="ECO:0000256" key="4">
    <source>
        <dbReference type="ARBA" id="ARBA00012513"/>
    </source>
</evidence>
<evidence type="ECO:0000256" key="9">
    <source>
        <dbReference type="ARBA" id="ARBA00022679"/>
    </source>
</evidence>
<comment type="caution">
    <text evidence="29">The sequence shown here is derived from an EMBL/GenBank/DDBJ whole genome shotgun (WGS) entry which is preliminary data.</text>
</comment>
<dbReference type="InterPro" id="IPR001611">
    <property type="entry name" value="Leu-rich_rpt"/>
</dbReference>
<dbReference type="AlphaFoldDB" id="A0A9D5BSR3"/>
<proteinExistence type="inferred from homology"/>
<keyword evidence="19" id="KW-0325">Glycoprotein</keyword>
<evidence type="ECO:0000313" key="30">
    <source>
        <dbReference type="Proteomes" id="UP001085076"/>
    </source>
</evidence>
<comment type="similarity">
    <text evidence="3">Belongs to the protein kinase superfamily. Ser/Thr protein kinase family.</text>
</comment>
<keyword evidence="9" id="KW-0808">Transferase</keyword>
<keyword evidence="8" id="KW-0433">Leucine-rich repeat</keyword>
<dbReference type="GO" id="GO:0005789">
    <property type="term" value="C:endoplasmic reticulum membrane"/>
    <property type="evidence" value="ECO:0007669"/>
    <property type="project" value="UniProtKB-SubCell"/>
</dbReference>
<dbReference type="PANTHER" id="PTHR48053">
    <property type="entry name" value="LEUCINE RICH REPEAT FAMILY PROTEIN, EXPRESSED"/>
    <property type="match status" value="1"/>
</dbReference>
<keyword evidence="13 25" id="KW-0547">Nucleotide-binding</keyword>
<evidence type="ECO:0000256" key="23">
    <source>
        <dbReference type="ARBA" id="ARBA00056628"/>
    </source>
</evidence>
<evidence type="ECO:0000256" key="24">
    <source>
        <dbReference type="ARBA" id="ARBA00072040"/>
    </source>
</evidence>
<organism evidence="29 30">
    <name type="scientific">Dioscorea zingiberensis</name>
    <dbReference type="NCBI Taxonomy" id="325984"/>
    <lineage>
        <taxon>Eukaryota</taxon>
        <taxon>Viridiplantae</taxon>
        <taxon>Streptophyta</taxon>
        <taxon>Embryophyta</taxon>
        <taxon>Tracheophyta</taxon>
        <taxon>Spermatophyta</taxon>
        <taxon>Magnoliopsida</taxon>
        <taxon>Liliopsida</taxon>
        <taxon>Dioscoreales</taxon>
        <taxon>Dioscoreaceae</taxon>
        <taxon>Dioscorea</taxon>
    </lineage>
</organism>
<evidence type="ECO:0000256" key="11">
    <source>
        <dbReference type="ARBA" id="ARBA00022729"/>
    </source>
</evidence>
<dbReference type="InterPro" id="IPR013210">
    <property type="entry name" value="LRR_N_plant-typ"/>
</dbReference>
<dbReference type="SUPFAM" id="SSF52058">
    <property type="entry name" value="L domain-like"/>
    <property type="match status" value="3"/>
</dbReference>
<evidence type="ECO:0000256" key="14">
    <source>
        <dbReference type="ARBA" id="ARBA00022777"/>
    </source>
</evidence>
<feature type="binding site" evidence="25">
    <location>
        <position position="763"/>
    </location>
    <ligand>
        <name>ATP</name>
        <dbReference type="ChEBI" id="CHEBI:30616"/>
    </ligand>
</feature>
<dbReference type="EMBL" id="JAGGNH010000117">
    <property type="protein sequence ID" value="KAJ0960072.1"/>
    <property type="molecule type" value="Genomic_DNA"/>
</dbReference>
<feature type="chain" id="PRO_5039445779" description="Receptor kinase-like protein Xa21" evidence="27">
    <location>
        <begin position="23"/>
        <end position="1058"/>
    </location>
</feature>
<evidence type="ECO:0000256" key="13">
    <source>
        <dbReference type="ARBA" id="ARBA00022741"/>
    </source>
</evidence>
<evidence type="ECO:0000256" key="17">
    <source>
        <dbReference type="ARBA" id="ARBA00023136"/>
    </source>
</evidence>
<evidence type="ECO:0000256" key="6">
    <source>
        <dbReference type="ARBA" id="ARBA00022527"/>
    </source>
</evidence>
<dbReference type="Gene3D" id="3.80.10.10">
    <property type="entry name" value="Ribonuclease Inhibitor"/>
    <property type="match status" value="3"/>
</dbReference>
<evidence type="ECO:0000256" key="12">
    <source>
        <dbReference type="ARBA" id="ARBA00022737"/>
    </source>
</evidence>
<dbReference type="SMART" id="SM00369">
    <property type="entry name" value="LRR_TYP"/>
    <property type="match status" value="10"/>
</dbReference>
<dbReference type="PROSITE" id="PS50011">
    <property type="entry name" value="PROTEIN_KINASE_DOM"/>
    <property type="match status" value="1"/>
</dbReference>
<evidence type="ECO:0000256" key="21">
    <source>
        <dbReference type="ARBA" id="ARBA00048679"/>
    </source>
</evidence>
<evidence type="ECO:0000256" key="5">
    <source>
        <dbReference type="ARBA" id="ARBA00022475"/>
    </source>
</evidence>
<keyword evidence="11 27" id="KW-0732">Signal</keyword>
<evidence type="ECO:0000256" key="8">
    <source>
        <dbReference type="ARBA" id="ARBA00022614"/>
    </source>
</evidence>
<evidence type="ECO:0000256" key="18">
    <source>
        <dbReference type="ARBA" id="ARBA00023170"/>
    </source>
</evidence>
<keyword evidence="5" id="KW-1003">Cell membrane</keyword>
<evidence type="ECO:0000256" key="7">
    <source>
        <dbReference type="ARBA" id="ARBA00022553"/>
    </source>
</evidence>
<evidence type="ECO:0000256" key="16">
    <source>
        <dbReference type="ARBA" id="ARBA00022989"/>
    </source>
</evidence>
<dbReference type="InterPro" id="IPR011009">
    <property type="entry name" value="Kinase-like_dom_sf"/>
</dbReference>
<dbReference type="InterPro" id="IPR000719">
    <property type="entry name" value="Prot_kinase_dom"/>
</dbReference>
<dbReference type="Gene3D" id="3.30.200.20">
    <property type="entry name" value="Phosphorylase Kinase, domain 1"/>
    <property type="match status" value="1"/>
</dbReference>
<dbReference type="Gene3D" id="1.10.510.10">
    <property type="entry name" value="Transferase(Phosphotransferase) domain 1"/>
    <property type="match status" value="1"/>
</dbReference>
<gene>
    <name evidence="29" type="ORF">J5N97_000131</name>
</gene>
<dbReference type="Proteomes" id="UP001085076">
    <property type="component" value="Unassembled WGS sequence"/>
</dbReference>
<dbReference type="FunFam" id="1.10.510.10:FF:000358">
    <property type="entry name" value="Putative leucine-rich repeat receptor-like serine/threonine-protein kinase"/>
    <property type="match status" value="1"/>
</dbReference>
<evidence type="ECO:0000256" key="2">
    <source>
        <dbReference type="ARBA" id="ARBA00004389"/>
    </source>
</evidence>
<evidence type="ECO:0000256" key="3">
    <source>
        <dbReference type="ARBA" id="ARBA00008684"/>
    </source>
</evidence>
<dbReference type="InterPro" id="IPR008271">
    <property type="entry name" value="Ser/Thr_kinase_AS"/>
</dbReference>
<protein>
    <recommendedName>
        <fullName evidence="24">Receptor kinase-like protein Xa21</fullName>
        <ecNumber evidence="4">2.7.11.1</ecNumber>
    </recommendedName>
</protein>
<dbReference type="InterPro" id="IPR017441">
    <property type="entry name" value="Protein_kinase_ATP_BS"/>
</dbReference>
<keyword evidence="17 26" id="KW-0472">Membrane</keyword>